<accession>A0A4Q9Q2T1</accession>
<proteinExistence type="predicted"/>
<dbReference type="EMBL" id="ML145097">
    <property type="protein sequence ID" value="TBU61563.1"/>
    <property type="molecule type" value="Genomic_DNA"/>
</dbReference>
<reference evidence="1 2" key="1">
    <citation type="submission" date="2019-01" db="EMBL/GenBank/DDBJ databases">
        <title>Draft genome sequences of three monokaryotic isolates of the white-rot basidiomycete fungus Dichomitus squalens.</title>
        <authorList>
            <consortium name="DOE Joint Genome Institute"/>
            <person name="Lopez S.C."/>
            <person name="Andreopoulos B."/>
            <person name="Pangilinan J."/>
            <person name="Lipzen A."/>
            <person name="Riley R."/>
            <person name="Ahrendt S."/>
            <person name="Ng V."/>
            <person name="Barry K."/>
            <person name="Daum C."/>
            <person name="Grigoriev I.V."/>
            <person name="Hilden K.S."/>
            <person name="Makela M.R."/>
            <person name="de Vries R.P."/>
        </authorList>
    </citation>
    <scope>NUCLEOTIDE SEQUENCE [LARGE SCALE GENOMIC DNA]</scope>
    <source>
        <strain evidence="1 2">CBS 464.89</strain>
    </source>
</reference>
<gene>
    <name evidence="1" type="ORF">BD310DRAFT_920261</name>
</gene>
<keyword evidence="2" id="KW-1185">Reference proteome</keyword>
<dbReference type="AlphaFoldDB" id="A0A4Q9Q2T1"/>
<sequence>MVGQAFRRDFMKQAGVHGIDAELWPKEALWMRHKPVLSLLAPLLSPGVGSAARGPTLLEVQTPSATHSHPSYLLRSPARTGCEARHPCNCQVPYPALRSLPEGLDGTITPHINLWDRAALAAVSCSLNPRCGSCSSSPQIRQM</sequence>
<protein>
    <submittedName>
        <fullName evidence="1">Uncharacterized protein</fullName>
    </submittedName>
</protein>
<organism evidence="1 2">
    <name type="scientific">Dichomitus squalens</name>
    <dbReference type="NCBI Taxonomy" id="114155"/>
    <lineage>
        <taxon>Eukaryota</taxon>
        <taxon>Fungi</taxon>
        <taxon>Dikarya</taxon>
        <taxon>Basidiomycota</taxon>
        <taxon>Agaricomycotina</taxon>
        <taxon>Agaricomycetes</taxon>
        <taxon>Polyporales</taxon>
        <taxon>Polyporaceae</taxon>
        <taxon>Dichomitus</taxon>
    </lineage>
</organism>
<evidence type="ECO:0000313" key="2">
    <source>
        <dbReference type="Proteomes" id="UP000292082"/>
    </source>
</evidence>
<dbReference type="Proteomes" id="UP000292082">
    <property type="component" value="Unassembled WGS sequence"/>
</dbReference>
<name>A0A4Q9Q2T1_9APHY</name>
<evidence type="ECO:0000313" key="1">
    <source>
        <dbReference type="EMBL" id="TBU61563.1"/>
    </source>
</evidence>